<dbReference type="AlphaFoldDB" id="A0A0P7V4M7"/>
<name>A0A0P7V4M7_SCLFO</name>
<evidence type="ECO:0000313" key="3">
    <source>
        <dbReference type="Proteomes" id="UP000034805"/>
    </source>
</evidence>
<sequence length="125" mass="13347">ASRSGLCGSPNIPPLHIVARKVFAHFLLTIFGVRRAPRAPLPPKGRVSEPQQAEPAEKRAQENRGVGGARATDLSLTGTGAVLLEIMRRAMRPAQRCQSLRGPREPSAAPLVFSALRSPGSLHSL</sequence>
<evidence type="ECO:0000313" key="2">
    <source>
        <dbReference type="EMBL" id="KPP76407.1"/>
    </source>
</evidence>
<proteinExistence type="predicted"/>
<organism evidence="2 3">
    <name type="scientific">Scleropages formosus</name>
    <name type="common">Asian bonytongue</name>
    <name type="synonym">Osteoglossum formosum</name>
    <dbReference type="NCBI Taxonomy" id="113540"/>
    <lineage>
        <taxon>Eukaryota</taxon>
        <taxon>Metazoa</taxon>
        <taxon>Chordata</taxon>
        <taxon>Craniata</taxon>
        <taxon>Vertebrata</taxon>
        <taxon>Euteleostomi</taxon>
        <taxon>Actinopterygii</taxon>
        <taxon>Neopterygii</taxon>
        <taxon>Teleostei</taxon>
        <taxon>Osteoglossocephala</taxon>
        <taxon>Osteoglossomorpha</taxon>
        <taxon>Osteoglossiformes</taxon>
        <taxon>Osteoglossidae</taxon>
        <taxon>Scleropages</taxon>
    </lineage>
</organism>
<accession>A0A0P7V4M7</accession>
<gene>
    <name evidence="2" type="ORF">Z043_104248</name>
</gene>
<dbReference type="Proteomes" id="UP000034805">
    <property type="component" value="Unassembled WGS sequence"/>
</dbReference>
<comment type="caution">
    <text evidence="2">The sequence shown here is derived from an EMBL/GenBank/DDBJ whole genome shotgun (WGS) entry which is preliminary data.</text>
</comment>
<dbReference type="EMBL" id="JARO02001121">
    <property type="protein sequence ID" value="KPP76407.1"/>
    <property type="molecule type" value="Genomic_DNA"/>
</dbReference>
<protein>
    <submittedName>
        <fullName evidence="2">Uncharacterized protein</fullName>
    </submittedName>
</protein>
<reference evidence="2 3" key="1">
    <citation type="submission" date="2015-08" db="EMBL/GenBank/DDBJ databases">
        <title>The genome of the Asian arowana (Scleropages formosus).</title>
        <authorList>
            <person name="Tan M.H."/>
            <person name="Gan H.M."/>
            <person name="Croft L.J."/>
            <person name="Austin C.M."/>
        </authorList>
    </citation>
    <scope>NUCLEOTIDE SEQUENCE [LARGE SCALE GENOMIC DNA]</scope>
    <source>
        <strain evidence="2">Aro1</strain>
    </source>
</reference>
<feature type="non-terminal residue" evidence="2">
    <location>
        <position position="1"/>
    </location>
</feature>
<evidence type="ECO:0000256" key="1">
    <source>
        <dbReference type="SAM" id="MobiDB-lite"/>
    </source>
</evidence>
<feature type="region of interest" description="Disordered" evidence="1">
    <location>
        <begin position="37"/>
        <end position="72"/>
    </location>
</feature>